<dbReference type="PANTHER" id="PTHR43096">
    <property type="entry name" value="DNAJ HOMOLOG 1, MITOCHONDRIAL-RELATED"/>
    <property type="match status" value="1"/>
</dbReference>
<reference evidence="6 7" key="1">
    <citation type="submission" date="2023-07" db="EMBL/GenBank/DDBJ databases">
        <title>Sequencing the genomes of 1000 actinobacteria strains.</title>
        <authorList>
            <person name="Klenk H.-P."/>
        </authorList>
    </citation>
    <scope>NUCLEOTIDE SEQUENCE [LARGE SCALE GENOMIC DNA]</scope>
    <source>
        <strain evidence="6 7">DSM 44388</strain>
    </source>
</reference>
<keyword evidence="3" id="KW-0143">Chaperone</keyword>
<dbReference type="Pfam" id="PF01556">
    <property type="entry name" value="DnaJ_C"/>
    <property type="match status" value="1"/>
</dbReference>
<dbReference type="CDD" id="cd06257">
    <property type="entry name" value="DnaJ"/>
    <property type="match status" value="1"/>
</dbReference>
<dbReference type="PROSITE" id="PS00636">
    <property type="entry name" value="DNAJ_1"/>
    <property type="match status" value="1"/>
</dbReference>
<dbReference type="InterPro" id="IPR008971">
    <property type="entry name" value="HSP40/DnaJ_pept-bd"/>
</dbReference>
<evidence type="ECO:0000313" key="7">
    <source>
        <dbReference type="Proteomes" id="UP001235712"/>
    </source>
</evidence>
<dbReference type="Pfam" id="PF00226">
    <property type="entry name" value="DnaJ"/>
    <property type="match status" value="1"/>
</dbReference>
<dbReference type="SMART" id="SM00271">
    <property type="entry name" value="DnaJ"/>
    <property type="match status" value="1"/>
</dbReference>
<keyword evidence="2" id="KW-0346">Stress response</keyword>
<dbReference type="SUPFAM" id="SSF46565">
    <property type="entry name" value="Chaperone J-domain"/>
    <property type="match status" value="1"/>
</dbReference>
<dbReference type="Proteomes" id="UP001235712">
    <property type="component" value="Unassembled WGS sequence"/>
</dbReference>
<dbReference type="InterPro" id="IPR036869">
    <property type="entry name" value="J_dom_sf"/>
</dbReference>
<evidence type="ECO:0000259" key="5">
    <source>
        <dbReference type="PROSITE" id="PS50076"/>
    </source>
</evidence>
<dbReference type="PROSITE" id="PS50076">
    <property type="entry name" value="DNAJ_2"/>
    <property type="match status" value="1"/>
</dbReference>
<dbReference type="EMBL" id="JAUSQZ010000001">
    <property type="protein sequence ID" value="MDP9826593.1"/>
    <property type="molecule type" value="Genomic_DNA"/>
</dbReference>
<evidence type="ECO:0000313" key="6">
    <source>
        <dbReference type="EMBL" id="MDP9826593.1"/>
    </source>
</evidence>
<organism evidence="6 7">
    <name type="scientific">Kineosporia succinea</name>
    <dbReference type="NCBI Taxonomy" id="84632"/>
    <lineage>
        <taxon>Bacteria</taxon>
        <taxon>Bacillati</taxon>
        <taxon>Actinomycetota</taxon>
        <taxon>Actinomycetes</taxon>
        <taxon>Kineosporiales</taxon>
        <taxon>Kineosporiaceae</taxon>
        <taxon>Kineosporia</taxon>
    </lineage>
</organism>
<evidence type="ECO:0000256" key="3">
    <source>
        <dbReference type="ARBA" id="ARBA00023186"/>
    </source>
</evidence>
<feature type="compositionally biased region" description="Gly residues" evidence="4">
    <location>
        <begin position="131"/>
        <end position="141"/>
    </location>
</feature>
<dbReference type="InterPro" id="IPR018253">
    <property type="entry name" value="DnaJ_domain_CS"/>
</dbReference>
<gene>
    <name evidence="6" type="ORF">J2S57_002342</name>
</gene>
<keyword evidence="1" id="KW-0235">DNA replication</keyword>
<dbReference type="PANTHER" id="PTHR43096:SF54">
    <property type="entry name" value="CHAPERONE PROTEIN DNAJ 1"/>
    <property type="match status" value="1"/>
</dbReference>
<feature type="region of interest" description="Disordered" evidence="4">
    <location>
        <begin position="115"/>
        <end position="143"/>
    </location>
</feature>
<proteinExistence type="predicted"/>
<dbReference type="PRINTS" id="PR00625">
    <property type="entry name" value="JDOMAIN"/>
</dbReference>
<protein>
    <submittedName>
        <fullName evidence="6">Molecular chaperone DnaJ</fullName>
    </submittedName>
</protein>
<evidence type="ECO:0000256" key="1">
    <source>
        <dbReference type="ARBA" id="ARBA00022705"/>
    </source>
</evidence>
<dbReference type="RefSeq" id="WP_307241544.1">
    <property type="nucleotide sequence ID" value="NZ_JAUSQZ010000001.1"/>
</dbReference>
<evidence type="ECO:0000256" key="4">
    <source>
        <dbReference type="SAM" id="MobiDB-lite"/>
    </source>
</evidence>
<evidence type="ECO:0000256" key="2">
    <source>
        <dbReference type="ARBA" id="ARBA00023016"/>
    </source>
</evidence>
<accession>A0ABT9P1R3</accession>
<dbReference type="InterPro" id="IPR001623">
    <property type="entry name" value="DnaJ_domain"/>
</dbReference>
<sequence>MAGQDWFEKDFYSVLGVPQNASAADIKKAYRKVARTHHPDANPGDNAAEKRFKEVGEAYAVLSDPEQRQQYDAIRAMSRGGARFTAGGAGPAGGASGAGFEDLLGNLFGGGVPGAGMPGAGQQRVRYTTTGGPGAGPGRGGAESPIFEDMLNGLFPPGSGGGNGYRSPRGPMRGGDLNATATLTFRQAMEGAQLNLRVDDPQAGLRTITARIPAGVRDGQKVRLRGKGKSSDMGGEPGDLWVTVSVEPHPIFTLDGADVRITVPVTFPEAVFGTEIEVPTPDGARVKLKVPAGTPSGRTLRARGRGVKTAKRTGDLLVTLQVAVPQRVDSKAREALNTFAEATAGENPRSGLFAHLDDKP</sequence>
<name>A0ABT9P1R3_9ACTN</name>
<dbReference type="Gene3D" id="2.60.260.20">
    <property type="entry name" value="Urease metallochaperone UreE, N-terminal domain"/>
    <property type="match status" value="2"/>
</dbReference>
<keyword evidence="7" id="KW-1185">Reference proteome</keyword>
<dbReference type="Gene3D" id="1.10.287.110">
    <property type="entry name" value="DnaJ domain"/>
    <property type="match status" value="1"/>
</dbReference>
<dbReference type="InterPro" id="IPR002939">
    <property type="entry name" value="DnaJ_C"/>
</dbReference>
<dbReference type="SUPFAM" id="SSF49493">
    <property type="entry name" value="HSP40/DnaJ peptide-binding domain"/>
    <property type="match status" value="2"/>
</dbReference>
<comment type="caution">
    <text evidence="6">The sequence shown here is derived from an EMBL/GenBank/DDBJ whole genome shotgun (WGS) entry which is preliminary data.</text>
</comment>
<dbReference type="CDD" id="cd10747">
    <property type="entry name" value="DnaJ_C"/>
    <property type="match status" value="1"/>
</dbReference>
<feature type="domain" description="J" evidence="5">
    <location>
        <begin position="10"/>
        <end position="75"/>
    </location>
</feature>